<protein>
    <submittedName>
        <fullName evidence="1">Uncharacterized protein LOC114337643</fullName>
    </submittedName>
</protein>
<name>A0A6P7G4S8_DIAVI</name>
<proteinExistence type="predicted"/>
<dbReference type="AlphaFoldDB" id="A0A6P7G4S8"/>
<organism evidence="1">
    <name type="scientific">Diabrotica virgifera virgifera</name>
    <name type="common">western corn rootworm</name>
    <dbReference type="NCBI Taxonomy" id="50390"/>
    <lineage>
        <taxon>Eukaryota</taxon>
        <taxon>Metazoa</taxon>
        <taxon>Ecdysozoa</taxon>
        <taxon>Arthropoda</taxon>
        <taxon>Hexapoda</taxon>
        <taxon>Insecta</taxon>
        <taxon>Pterygota</taxon>
        <taxon>Neoptera</taxon>
        <taxon>Endopterygota</taxon>
        <taxon>Coleoptera</taxon>
        <taxon>Polyphaga</taxon>
        <taxon>Cucujiformia</taxon>
        <taxon>Chrysomeloidea</taxon>
        <taxon>Chrysomelidae</taxon>
        <taxon>Galerucinae</taxon>
        <taxon>Diabroticina</taxon>
        <taxon>Diabroticites</taxon>
        <taxon>Diabrotica</taxon>
    </lineage>
</organism>
<evidence type="ECO:0000313" key="1">
    <source>
        <dbReference type="RefSeq" id="XP_028143951.1"/>
    </source>
</evidence>
<sequence>MCLFTISLLTTVFSFKNIKMPKNIKVHENVCLKKARKVKSEPTMLEKLLTANPKPVDLTLEDDNTLLLSTDFTDLLTKFDIHTAASSSSCVPSAAAASAFSGVPSAGGASACSGVPSAAAASSATPSVKFNDFNDVIMDQFSEIIRVKYQNLYDDMQKWSMRWIS</sequence>
<reference evidence="1" key="1">
    <citation type="submission" date="2025-08" db="UniProtKB">
        <authorList>
            <consortium name="RefSeq"/>
        </authorList>
    </citation>
    <scope>IDENTIFICATION</scope>
    <source>
        <tissue evidence="1">Whole insect</tissue>
    </source>
</reference>
<dbReference type="RefSeq" id="XP_028143951.1">
    <property type="nucleotide sequence ID" value="XM_028288150.1"/>
</dbReference>
<gene>
    <name evidence="1" type="primary">LOC114337643</name>
</gene>
<dbReference type="InParanoid" id="A0A6P7G4S8"/>
<accession>A0A6P7G4S8</accession>